<dbReference type="EMBL" id="CP023777">
    <property type="protein sequence ID" value="ATL47608.1"/>
    <property type="molecule type" value="Genomic_DNA"/>
</dbReference>
<feature type="transmembrane region" description="Helical" evidence="1">
    <location>
        <begin position="140"/>
        <end position="163"/>
    </location>
</feature>
<protein>
    <submittedName>
        <fullName evidence="2">HupE / UreJ protein</fullName>
    </submittedName>
</protein>
<feature type="transmembrane region" description="Helical" evidence="1">
    <location>
        <begin position="71"/>
        <end position="89"/>
    </location>
</feature>
<keyword evidence="3" id="KW-1185">Reference proteome</keyword>
<dbReference type="OrthoDB" id="9808870at2"/>
<dbReference type="Pfam" id="PF13795">
    <property type="entry name" value="HupE_UreJ_2"/>
    <property type="match status" value="1"/>
</dbReference>
<keyword evidence="1" id="KW-1133">Transmembrane helix</keyword>
<dbReference type="KEGG" id="cbae:COR50_10765"/>
<proteinExistence type="predicted"/>
<dbReference type="Proteomes" id="UP000220133">
    <property type="component" value="Chromosome"/>
</dbReference>
<keyword evidence="1" id="KW-0812">Transmembrane</keyword>
<sequence>MSEFGLYFDLGWKHIADISGYDHILFVMALCALYTLNEWKKVLILVTAFTIGHSITLALSVLNIVKVPTDIIEFLIPVTIVVTAFTNLLKAGKPVQKVQLNYFFALFFGLIHGLGFSNYLKSLLGTQEDITMPLFAFNLGLEFGQILIVLAILLIAAVVMGVSRVKQRDWVIFLSAAIFGIAVVMACERIPGLSA</sequence>
<evidence type="ECO:0000313" key="2">
    <source>
        <dbReference type="EMBL" id="ATL47608.1"/>
    </source>
</evidence>
<keyword evidence="1" id="KW-0472">Membrane</keyword>
<feature type="transmembrane region" description="Helical" evidence="1">
    <location>
        <begin position="43"/>
        <end position="65"/>
    </location>
</feature>
<name>A0A291QUG7_9BACT</name>
<accession>A0A291QUG7</accession>
<dbReference type="RefSeq" id="WP_098193985.1">
    <property type="nucleotide sequence ID" value="NZ_CP023777.1"/>
</dbReference>
<dbReference type="AlphaFoldDB" id="A0A291QUG7"/>
<feature type="transmembrane region" description="Helical" evidence="1">
    <location>
        <begin position="170"/>
        <end position="191"/>
    </location>
</feature>
<gene>
    <name evidence="2" type="ORF">COR50_10765</name>
</gene>
<reference evidence="2 3" key="1">
    <citation type="submission" date="2017-10" db="EMBL/GenBank/DDBJ databases">
        <title>Paenichitinophaga pekingensis gen. nov., sp. nov., isolated from activated sludge.</title>
        <authorList>
            <person name="Jin D."/>
            <person name="Kong X."/>
            <person name="Deng Y."/>
            <person name="Bai Z."/>
        </authorList>
    </citation>
    <scope>NUCLEOTIDE SEQUENCE [LARGE SCALE GENOMIC DNA]</scope>
    <source>
        <strain evidence="2 3">13</strain>
    </source>
</reference>
<organism evidence="2 3">
    <name type="scientific">Chitinophaga caeni</name>
    <dbReference type="NCBI Taxonomy" id="2029983"/>
    <lineage>
        <taxon>Bacteria</taxon>
        <taxon>Pseudomonadati</taxon>
        <taxon>Bacteroidota</taxon>
        <taxon>Chitinophagia</taxon>
        <taxon>Chitinophagales</taxon>
        <taxon>Chitinophagaceae</taxon>
        <taxon>Chitinophaga</taxon>
    </lineage>
</organism>
<evidence type="ECO:0000313" key="3">
    <source>
        <dbReference type="Proteomes" id="UP000220133"/>
    </source>
</evidence>
<feature type="transmembrane region" description="Helical" evidence="1">
    <location>
        <begin position="101"/>
        <end position="120"/>
    </location>
</feature>
<dbReference type="InterPro" id="IPR032809">
    <property type="entry name" value="Put_HupE_UreJ"/>
</dbReference>
<feature type="transmembrane region" description="Helical" evidence="1">
    <location>
        <begin position="20"/>
        <end position="36"/>
    </location>
</feature>
<evidence type="ECO:0000256" key="1">
    <source>
        <dbReference type="SAM" id="Phobius"/>
    </source>
</evidence>